<feature type="region of interest" description="Disordered" evidence="1">
    <location>
        <begin position="174"/>
        <end position="200"/>
    </location>
</feature>
<accession>A0A922L6V1</accession>
<protein>
    <submittedName>
        <fullName evidence="2">Uncharacterized protein</fullName>
    </submittedName>
</protein>
<dbReference type="Proteomes" id="UP000790347">
    <property type="component" value="Unassembled WGS sequence"/>
</dbReference>
<keyword evidence="3" id="KW-1185">Reference proteome</keyword>
<organism evidence="2 3">
    <name type="scientific">Dermatophagoides farinae</name>
    <name type="common">American house dust mite</name>
    <dbReference type="NCBI Taxonomy" id="6954"/>
    <lineage>
        <taxon>Eukaryota</taxon>
        <taxon>Metazoa</taxon>
        <taxon>Ecdysozoa</taxon>
        <taxon>Arthropoda</taxon>
        <taxon>Chelicerata</taxon>
        <taxon>Arachnida</taxon>
        <taxon>Acari</taxon>
        <taxon>Acariformes</taxon>
        <taxon>Sarcoptiformes</taxon>
        <taxon>Astigmata</taxon>
        <taxon>Psoroptidia</taxon>
        <taxon>Analgoidea</taxon>
        <taxon>Pyroglyphidae</taxon>
        <taxon>Dermatophagoidinae</taxon>
        <taxon>Dermatophagoides</taxon>
    </lineage>
</organism>
<name>A0A922L6V1_DERFA</name>
<dbReference type="EMBL" id="ASGP02000002">
    <property type="protein sequence ID" value="KAH9522536.1"/>
    <property type="molecule type" value="Genomic_DNA"/>
</dbReference>
<gene>
    <name evidence="2" type="ORF">DERF_006100</name>
</gene>
<proteinExistence type="predicted"/>
<comment type="caution">
    <text evidence="2">The sequence shown here is derived from an EMBL/GenBank/DDBJ whole genome shotgun (WGS) entry which is preliminary data.</text>
</comment>
<evidence type="ECO:0000313" key="3">
    <source>
        <dbReference type="Proteomes" id="UP000790347"/>
    </source>
</evidence>
<dbReference type="AlphaFoldDB" id="A0A922L6V1"/>
<evidence type="ECO:0000313" key="2">
    <source>
        <dbReference type="EMBL" id="KAH9522536.1"/>
    </source>
</evidence>
<reference evidence="2" key="2">
    <citation type="journal article" date="2022" name="Res Sq">
        <title>Comparative Genomics Reveals Insights into the Divergent Evolution of Astigmatic Mites and Household Pest Adaptations.</title>
        <authorList>
            <person name="Xiong Q."/>
            <person name="Wan A.T.-Y."/>
            <person name="Liu X.-Y."/>
            <person name="Fung C.S.-H."/>
            <person name="Xiao X."/>
            <person name="Malainual N."/>
            <person name="Hou J."/>
            <person name="Wang L."/>
            <person name="Wang M."/>
            <person name="Yang K."/>
            <person name="Cui Y."/>
            <person name="Leung E."/>
            <person name="Nong W."/>
            <person name="Shin S.-K."/>
            <person name="Au S."/>
            <person name="Jeong K.Y."/>
            <person name="Chew F.T."/>
            <person name="Hui J."/>
            <person name="Leung T.F."/>
            <person name="Tungtrongchitr A."/>
            <person name="Zhong N."/>
            <person name="Liu Z."/>
            <person name="Tsui S."/>
        </authorList>
    </citation>
    <scope>NUCLEOTIDE SEQUENCE</scope>
    <source>
        <strain evidence="2">Derf</strain>
        <tissue evidence="2">Whole organism</tissue>
    </source>
</reference>
<evidence type="ECO:0000256" key="1">
    <source>
        <dbReference type="SAM" id="MobiDB-lite"/>
    </source>
</evidence>
<sequence length="221" mass="24864">MPQCLSPIDLDTKSPAILEFLHHHHHHHHHNHRVTDDSSNEISSLQNHHYPYHQMFTTIDSPSLDPSMNEFDYFYGQTSNIQTSSTSSSTATITPTIGSCFYPYSKKSLNKTGNRMINRSDLSCHHNHHNRQTPIDDYVYLEFFVDSIKPEYSSSSLSNDLITYQSSSLSPSTASSISTTLDNPPTNFSSSSSSSSSPLSNGTHICLIVDEYSVRIFMVRT</sequence>
<reference evidence="2" key="1">
    <citation type="submission" date="2013-05" db="EMBL/GenBank/DDBJ databases">
        <authorList>
            <person name="Yim A.K.Y."/>
            <person name="Chan T.F."/>
            <person name="Ji K.M."/>
            <person name="Liu X.Y."/>
            <person name="Zhou J.W."/>
            <person name="Li R.Q."/>
            <person name="Yang K.Y."/>
            <person name="Li J."/>
            <person name="Li M."/>
            <person name="Law P.T.W."/>
            <person name="Wu Y.L."/>
            <person name="Cai Z.L."/>
            <person name="Qin H."/>
            <person name="Bao Y."/>
            <person name="Leung R.K.K."/>
            <person name="Ng P.K.S."/>
            <person name="Zou J."/>
            <person name="Zhong X.J."/>
            <person name="Ran P.X."/>
            <person name="Zhong N.S."/>
            <person name="Liu Z.G."/>
            <person name="Tsui S.K.W."/>
        </authorList>
    </citation>
    <scope>NUCLEOTIDE SEQUENCE</scope>
    <source>
        <strain evidence="2">Derf</strain>
        <tissue evidence="2">Whole organism</tissue>
    </source>
</reference>